<dbReference type="Proteomes" id="UP000249467">
    <property type="component" value="Unassembled WGS sequence"/>
</dbReference>
<feature type="compositionally biased region" description="Low complexity" evidence="1">
    <location>
        <begin position="49"/>
        <end position="69"/>
    </location>
</feature>
<organism evidence="3 4">
    <name type="scientific">Pseudanabaena frigida</name>
    <dbReference type="NCBI Taxonomy" id="945775"/>
    <lineage>
        <taxon>Bacteria</taxon>
        <taxon>Bacillati</taxon>
        <taxon>Cyanobacteriota</taxon>
        <taxon>Cyanophyceae</taxon>
        <taxon>Pseudanabaenales</taxon>
        <taxon>Pseudanabaenaceae</taxon>
        <taxon>Pseudanabaena</taxon>
    </lineage>
</organism>
<gene>
    <name evidence="3" type="ORF">DCF19_01560</name>
</gene>
<dbReference type="InterPro" id="IPR025240">
    <property type="entry name" value="DUF4189"/>
</dbReference>
<feature type="compositionally biased region" description="Polar residues" evidence="1">
    <location>
        <begin position="88"/>
        <end position="99"/>
    </location>
</feature>
<proteinExistence type="predicted"/>
<evidence type="ECO:0000313" key="4">
    <source>
        <dbReference type="Proteomes" id="UP000249467"/>
    </source>
</evidence>
<name>A0A2W4WHM6_9CYAN</name>
<comment type="caution">
    <text evidence="3">The sequence shown here is derived from an EMBL/GenBank/DDBJ whole genome shotgun (WGS) entry which is preliminary data.</text>
</comment>
<dbReference type="AlphaFoldDB" id="A0A2W4WHM6"/>
<feature type="region of interest" description="Disordered" evidence="1">
    <location>
        <begin position="30"/>
        <end position="99"/>
    </location>
</feature>
<reference evidence="3 4" key="2">
    <citation type="submission" date="2018-06" db="EMBL/GenBank/DDBJ databases">
        <title>Metagenomic assembly of (sub)arctic Cyanobacteria and their associated microbiome from non-axenic cultures.</title>
        <authorList>
            <person name="Baurain D."/>
        </authorList>
    </citation>
    <scope>NUCLEOTIDE SEQUENCE [LARGE SCALE GENOMIC DNA]</scope>
    <source>
        <strain evidence="3">ULC066bin1</strain>
    </source>
</reference>
<evidence type="ECO:0000313" key="3">
    <source>
        <dbReference type="EMBL" id="PZO44624.1"/>
    </source>
</evidence>
<sequence>MQPIIVAASIGLILISSAIAAALILPKLNNRQAENSPKPEVSTTPISSPTNPANVETPEPTPTPTETTPIPDPKPNPSSVSFGAIARSPTTQSKGYSWNYPTQKAAETRALSECENTSNSGDCRILIWTRNACMSLAEGSNGAAGSGWSANLTEAENTAKQVCRKYQGTNCEIARTICLPVRE</sequence>
<dbReference type="Pfam" id="PF13827">
    <property type="entry name" value="DUF4189"/>
    <property type="match status" value="1"/>
</dbReference>
<evidence type="ECO:0000259" key="2">
    <source>
        <dbReference type="Pfam" id="PF13827"/>
    </source>
</evidence>
<feature type="domain" description="DUF4189" evidence="2">
    <location>
        <begin position="82"/>
        <end position="178"/>
    </location>
</feature>
<feature type="compositionally biased region" description="Polar residues" evidence="1">
    <location>
        <begin position="30"/>
        <end position="48"/>
    </location>
</feature>
<protein>
    <recommendedName>
        <fullName evidence="2">DUF4189 domain-containing protein</fullName>
    </recommendedName>
</protein>
<evidence type="ECO:0000256" key="1">
    <source>
        <dbReference type="SAM" id="MobiDB-lite"/>
    </source>
</evidence>
<dbReference type="EMBL" id="QBML01000002">
    <property type="protein sequence ID" value="PZO44624.1"/>
    <property type="molecule type" value="Genomic_DNA"/>
</dbReference>
<accession>A0A2W4WHM6</accession>
<reference evidence="3 4" key="1">
    <citation type="submission" date="2018-04" db="EMBL/GenBank/DDBJ databases">
        <authorList>
            <person name="Go L.Y."/>
            <person name="Mitchell J.A."/>
        </authorList>
    </citation>
    <scope>NUCLEOTIDE SEQUENCE [LARGE SCALE GENOMIC DNA]</scope>
    <source>
        <strain evidence="3">ULC066bin1</strain>
    </source>
</reference>